<evidence type="ECO:0000313" key="3">
    <source>
        <dbReference type="Proteomes" id="UP000612855"/>
    </source>
</evidence>
<reference evidence="3" key="1">
    <citation type="journal article" date="2019" name="Int. J. Syst. Evol. Microbiol.">
        <title>The Global Catalogue of Microorganisms (GCM) 10K type strain sequencing project: providing services to taxonomists for standard genome sequencing and annotation.</title>
        <authorList>
            <consortium name="The Broad Institute Genomics Platform"/>
            <consortium name="The Broad Institute Genome Sequencing Center for Infectious Disease"/>
            <person name="Wu L."/>
            <person name="Ma J."/>
        </authorList>
    </citation>
    <scope>NUCLEOTIDE SEQUENCE [LARGE SCALE GENOMIC DNA]</scope>
    <source>
        <strain evidence="3">CGMCC 1.12664</strain>
    </source>
</reference>
<keyword evidence="3" id="KW-1185">Reference proteome</keyword>
<dbReference type="InterPro" id="IPR036844">
    <property type="entry name" value="Hint_dom_sf"/>
</dbReference>
<gene>
    <name evidence="2" type="ORF">GCM10011360_12430</name>
</gene>
<dbReference type="InterPro" id="IPR006141">
    <property type="entry name" value="Intein_N"/>
</dbReference>
<protein>
    <submittedName>
        <fullName evidence="2">Type I secretion protein</fullName>
    </submittedName>
</protein>
<dbReference type="SUPFAM" id="SSF51294">
    <property type="entry name" value="Hedgehog/intein (Hint) domain"/>
    <property type="match status" value="1"/>
</dbReference>
<sequence length="227" mass="24665">MADFAGNGINGTNDNIDAAHVRRVGKRGAIACFAAGTRILTLQGQRTVEHLVPGDQIMTRDHGIQTLRWIGCRHVDISEAEEFEQVRPIRIAKGALGENMPDRDLLVSPEHRVMVSGGVVAELCGDDEALVPAKCLTGREGVTVEEVEAVIYYHLMFDDHELVLSEGTWTESFLPGVGAFNGMDASAVEELFALFPELEFVPSPYKPARPSIDPVIARMLGEGVLVS</sequence>
<dbReference type="GO" id="GO:0016539">
    <property type="term" value="P:intein-mediated protein splicing"/>
    <property type="evidence" value="ECO:0007669"/>
    <property type="project" value="InterPro"/>
</dbReference>
<name>A0A917A3W7_9RHOB</name>
<dbReference type="PROSITE" id="PS50817">
    <property type="entry name" value="INTEIN_N_TER"/>
    <property type="match status" value="1"/>
</dbReference>
<accession>A0A917A3W7</accession>
<dbReference type="RefSeq" id="WP_188476794.1">
    <property type="nucleotide sequence ID" value="NZ_BMFJ01000001.1"/>
</dbReference>
<dbReference type="EMBL" id="BMFJ01000001">
    <property type="protein sequence ID" value="GGE25544.1"/>
    <property type="molecule type" value="Genomic_DNA"/>
</dbReference>
<dbReference type="InterPro" id="IPR028992">
    <property type="entry name" value="Hedgehog/Intein_dom"/>
</dbReference>
<dbReference type="Gene3D" id="2.170.16.10">
    <property type="entry name" value="Hedgehog/Intein (Hint) domain"/>
    <property type="match status" value="1"/>
</dbReference>
<feature type="domain" description="Hedgehog/Intein (Hint)" evidence="1">
    <location>
        <begin position="32"/>
        <end position="176"/>
    </location>
</feature>
<dbReference type="AlphaFoldDB" id="A0A917A3W7"/>
<evidence type="ECO:0000259" key="1">
    <source>
        <dbReference type="Pfam" id="PF13403"/>
    </source>
</evidence>
<comment type="caution">
    <text evidence="2">The sequence shown here is derived from an EMBL/GenBank/DDBJ whole genome shotgun (WGS) entry which is preliminary data.</text>
</comment>
<dbReference type="Pfam" id="PF13403">
    <property type="entry name" value="Hint_2"/>
    <property type="match status" value="1"/>
</dbReference>
<evidence type="ECO:0000313" key="2">
    <source>
        <dbReference type="EMBL" id="GGE25544.1"/>
    </source>
</evidence>
<organism evidence="2 3">
    <name type="scientific">Primorskyibacter flagellatus</name>
    <dbReference type="NCBI Taxonomy" id="1387277"/>
    <lineage>
        <taxon>Bacteria</taxon>
        <taxon>Pseudomonadati</taxon>
        <taxon>Pseudomonadota</taxon>
        <taxon>Alphaproteobacteria</taxon>
        <taxon>Rhodobacterales</taxon>
        <taxon>Roseobacteraceae</taxon>
        <taxon>Primorskyibacter</taxon>
    </lineage>
</organism>
<proteinExistence type="predicted"/>
<dbReference type="Proteomes" id="UP000612855">
    <property type="component" value="Unassembled WGS sequence"/>
</dbReference>